<name>A0A0H4T042_9PROT</name>
<accession>A0A0H4T042</accession>
<sequence length="164" mass="18656">MEDALHQVDHDVVDYDQLEPPPQLQVPHHFNHGFHGLPVYFLCHDKLFLDARGILVHVIALGMAADVFQLFVQRIFPVGAPGLVRRVVAQGINIDVLEFFPQILDLLQGSDVKTLEQHVGLAPRTIQHRDIHTRLEIKGTDLLFGNGHLTRYPAKVEHFPRTHH</sequence>
<proteinExistence type="predicted"/>
<dbReference type="AlphaFoldDB" id="A0A0H4T042"/>
<dbReference type="EMBL" id="KT006938">
    <property type="protein sequence ID" value="AKQ00808.1"/>
    <property type="molecule type" value="Genomic_DNA"/>
</dbReference>
<organism evidence="1">
    <name type="scientific">uncultured proteobacterium Rifle_16ft_4_minimus_11209</name>
    <dbReference type="NCBI Taxonomy" id="1665205"/>
    <lineage>
        <taxon>Bacteria</taxon>
        <taxon>Pseudomonadati</taxon>
        <taxon>Pseudomonadota</taxon>
        <taxon>environmental samples</taxon>
    </lineage>
</organism>
<reference evidence="1" key="1">
    <citation type="journal article" date="2015" name="ISME J.">
        <title>Aquifer environment selects for microbial species cohorts in sediment and groundwater.</title>
        <authorList>
            <person name="Hug L.A."/>
            <person name="Thomas B.C."/>
            <person name="Brown C.T."/>
            <person name="Frischkorn K.R."/>
            <person name="Williams K.H."/>
            <person name="Tringe S.G."/>
            <person name="Banfield J.F."/>
        </authorList>
    </citation>
    <scope>NUCLEOTIDE SEQUENCE</scope>
</reference>
<protein>
    <submittedName>
        <fullName evidence="1">Uncharacterized protein</fullName>
    </submittedName>
</protein>
<evidence type="ECO:0000313" key="1">
    <source>
        <dbReference type="EMBL" id="AKQ00808.1"/>
    </source>
</evidence>